<evidence type="ECO:0000259" key="3">
    <source>
        <dbReference type="Pfam" id="PF16697"/>
    </source>
</evidence>
<keyword evidence="1" id="KW-0812">Transmembrane</keyword>
<feature type="domain" description="YscD/Y4YQ C-terminal" evidence="4">
    <location>
        <begin position="368"/>
        <end position="418"/>
    </location>
</feature>
<dbReference type="InterPro" id="IPR032030">
    <property type="entry name" value="YscD_cytoplasmic_dom"/>
</dbReference>
<evidence type="ECO:0000313" key="5">
    <source>
        <dbReference type="EMBL" id="HFC92581.1"/>
    </source>
</evidence>
<dbReference type="Gene3D" id="2.60.200.20">
    <property type="match status" value="1"/>
</dbReference>
<keyword evidence="1" id="KW-1133">Transmembrane helix</keyword>
<evidence type="ECO:0000259" key="2">
    <source>
        <dbReference type="Pfam" id="PF16693"/>
    </source>
</evidence>
<dbReference type="AlphaFoldDB" id="A0A7V2SZZ2"/>
<name>A0A7V2SZZ2_LEUMU</name>
<dbReference type="InterPro" id="IPR012843">
    <property type="entry name" value="YscD"/>
</dbReference>
<feature type="domain" description="YscD cytoplasmic" evidence="3">
    <location>
        <begin position="11"/>
        <end position="99"/>
    </location>
</feature>
<evidence type="ECO:0000256" key="1">
    <source>
        <dbReference type="SAM" id="Phobius"/>
    </source>
</evidence>
<dbReference type="Pfam" id="PF23893">
    <property type="entry name" value="Y4YQ_C"/>
    <property type="match status" value="1"/>
</dbReference>
<gene>
    <name evidence="5" type="ORF">ENJ51_07185</name>
</gene>
<keyword evidence="1" id="KW-0472">Membrane</keyword>
<dbReference type="InterPro" id="IPR032034">
    <property type="entry name" value="YscD_ppl_1st"/>
</dbReference>
<comment type="caution">
    <text evidence="5">The sequence shown here is derived from an EMBL/GenBank/DDBJ whole genome shotgun (WGS) entry which is preliminary data.</text>
</comment>
<protein>
    <submittedName>
        <fullName evidence="5">EscD/YscD/HrpQ family type III secretion system inner membrane ring protein</fullName>
    </submittedName>
</protein>
<dbReference type="InterPro" id="IPR057770">
    <property type="entry name" value="YscD/Y4YQ_C"/>
</dbReference>
<dbReference type="SUPFAM" id="SSF49879">
    <property type="entry name" value="SMAD/FHA domain"/>
    <property type="match status" value="1"/>
</dbReference>
<feature type="domain" description="YscD-like Bon-like" evidence="2">
    <location>
        <begin position="171"/>
        <end position="212"/>
    </location>
</feature>
<sequence length="429" mass="47563">MATKNRRYFLRVLSGENVGAQIVLEPRVPIVVGKSAACNVIFNNEDVADRHVKLVLSDGRVRLRPLAQPVYVEGKDIGLHDATLLPYQLVTIGKVAFSIGDGTGQWPRVDRQGKKQYLGLEGSTSKKAGTSSTWKKWLFWLGLILLVLANLHYFSRDEGGIFSAFGLKDTVEQQVYSAIGDADLSDVSVSKTPTGRINVTGYVATNKQKQHLISSILKVKGDVSYHILVNSNIENNALLIAETLGEEQIHFSSKGDGVLVAAGYTQSQANWIRLRSNILEDIEGIESISDTQIKPILELLKGEIQDNGLSETISIRQKNKKFMISGDPTQKQVKQWHKLLNSVIKPVDGYWQVVEDFDTPTHVKEFKLSLRSVSVGDVPFIVSKDGKKYLEGAHLGEGYYIKKIMADEVLLKHNGTEIPIYFGKKGDSK</sequence>
<organism evidence="5">
    <name type="scientific">Leucothrix mucor</name>
    <dbReference type="NCBI Taxonomy" id="45248"/>
    <lineage>
        <taxon>Bacteria</taxon>
        <taxon>Pseudomonadati</taxon>
        <taxon>Pseudomonadota</taxon>
        <taxon>Gammaproteobacteria</taxon>
        <taxon>Thiotrichales</taxon>
        <taxon>Thiotrichaceae</taxon>
        <taxon>Leucothrix</taxon>
    </lineage>
</organism>
<evidence type="ECO:0000259" key="4">
    <source>
        <dbReference type="Pfam" id="PF23893"/>
    </source>
</evidence>
<dbReference type="Pfam" id="PF16697">
    <property type="entry name" value="Yop-YscD_cpl"/>
    <property type="match status" value="1"/>
</dbReference>
<proteinExistence type="predicted"/>
<feature type="transmembrane region" description="Helical" evidence="1">
    <location>
        <begin position="137"/>
        <end position="155"/>
    </location>
</feature>
<dbReference type="Proteomes" id="UP000885750">
    <property type="component" value="Unassembled WGS sequence"/>
</dbReference>
<reference evidence="5" key="1">
    <citation type="journal article" date="2020" name="mSystems">
        <title>Genome- and Community-Level Interaction Insights into Carbon Utilization and Element Cycling Functions of Hydrothermarchaeota in Hydrothermal Sediment.</title>
        <authorList>
            <person name="Zhou Z."/>
            <person name="Liu Y."/>
            <person name="Xu W."/>
            <person name="Pan J."/>
            <person name="Luo Z.H."/>
            <person name="Li M."/>
        </authorList>
    </citation>
    <scope>NUCLEOTIDE SEQUENCE [LARGE SCALE GENOMIC DNA]</scope>
    <source>
        <strain evidence="5">HyVt-493</strain>
    </source>
</reference>
<accession>A0A7V2SZZ2</accession>
<dbReference type="InterPro" id="IPR008984">
    <property type="entry name" value="SMAD_FHA_dom_sf"/>
</dbReference>
<dbReference type="EMBL" id="DRMS01000266">
    <property type="protein sequence ID" value="HFC92581.1"/>
    <property type="molecule type" value="Genomic_DNA"/>
</dbReference>
<dbReference type="Pfam" id="PF16693">
    <property type="entry name" value="Yop-YscD_ppl_1st"/>
    <property type="match status" value="1"/>
</dbReference>
<dbReference type="NCBIfam" id="TIGR02500">
    <property type="entry name" value="type_III_yscD"/>
    <property type="match status" value="1"/>
</dbReference>